<comment type="caution">
    <text evidence="6">The sequence shown here is derived from an EMBL/GenBank/DDBJ whole genome shotgun (WGS) entry which is preliminary data.</text>
</comment>
<keyword evidence="4" id="KW-1133">Transmembrane helix</keyword>
<feature type="transmembrane region" description="Helical" evidence="4">
    <location>
        <begin position="162"/>
        <end position="182"/>
    </location>
</feature>
<feature type="transmembrane region" description="Helical" evidence="4">
    <location>
        <begin position="37"/>
        <end position="56"/>
    </location>
</feature>
<feature type="domain" description="Methyl-accepting transducer" evidence="5">
    <location>
        <begin position="223"/>
        <end position="480"/>
    </location>
</feature>
<dbReference type="RefSeq" id="WP_175372613.1">
    <property type="nucleotide sequence ID" value="NZ_JABWCS010000213.1"/>
</dbReference>
<dbReference type="PANTHER" id="PTHR32089">
    <property type="entry name" value="METHYL-ACCEPTING CHEMOTAXIS PROTEIN MCPB"/>
    <property type="match status" value="1"/>
</dbReference>
<evidence type="ECO:0000256" key="3">
    <source>
        <dbReference type="SAM" id="Coils"/>
    </source>
</evidence>
<proteinExistence type="predicted"/>
<accession>A0A850EL94</accession>
<evidence type="ECO:0000256" key="2">
    <source>
        <dbReference type="PROSITE-ProRule" id="PRU00284"/>
    </source>
</evidence>
<keyword evidence="7" id="KW-1185">Reference proteome</keyword>
<keyword evidence="3" id="KW-0175">Coiled coil</keyword>
<dbReference type="SUPFAM" id="SSF58104">
    <property type="entry name" value="Methyl-accepting chemotaxis protein (MCP) signaling domain"/>
    <property type="match status" value="1"/>
</dbReference>
<dbReference type="Proteomes" id="UP000564806">
    <property type="component" value="Unassembled WGS sequence"/>
</dbReference>
<evidence type="ECO:0000256" key="4">
    <source>
        <dbReference type="SAM" id="Phobius"/>
    </source>
</evidence>
<feature type="transmembrane region" description="Helical" evidence="4">
    <location>
        <begin position="62"/>
        <end position="81"/>
    </location>
</feature>
<keyword evidence="4" id="KW-0472">Membrane</keyword>
<dbReference type="EMBL" id="JABWCS010000213">
    <property type="protein sequence ID" value="NUU62113.1"/>
    <property type="molecule type" value="Genomic_DNA"/>
</dbReference>
<keyword evidence="1 2" id="KW-0807">Transducer</keyword>
<evidence type="ECO:0000259" key="5">
    <source>
        <dbReference type="PROSITE" id="PS50111"/>
    </source>
</evidence>
<dbReference type="SMART" id="SM00283">
    <property type="entry name" value="MA"/>
    <property type="match status" value="1"/>
</dbReference>
<feature type="transmembrane region" description="Helical" evidence="4">
    <location>
        <begin position="130"/>
        <end position="150"/>
    </location>
</feature>
<evidence type="ECO:0000313" key="6">
    <source>
        <dbReference type="EMBL" id="NUU62113.1"/>
    </source>
</evidence>
<reference evidence="6" key="1">
    <citation type="submission" date="2020-06" db="EMBL/GenBank/DDBJ databases">
        <title>Paenibacillus sp. nov., isolated from soil.</title>
        <authorList>
            <person name="Seo Y.L."/>
        </authorList>
    </citation>
    <scope>NUCLEOTIDE SEQUENCE [LARGE SCALE GENOMIC DNA]</scope>
    <source>
        <strain evidence="6">JW14</strain>
    </source>
</reference>
<dbReference type="AlphaFoldDB" id="A0A850EL94"/>
<feature type="transmembrane region" description="Helical" evidence="4">
    <location>
        <begin position="88"/>
        <end position="107"/>
    </location>
</feature>
<dbReference type="PROSITE" id="PS50111">
    <property type="entry name" value="CHEMOTAXIS_TRANSDUC_2"/>
    <property type="match status" value="1"/>
</dbReference>
<keyword evidence="4" id="KW-0812">Transmembrane</keyword>
<organism evidence="6 7">
    <name type="scientific">Paenibacillus agri</name>
    <dbReference type="NCBI Taxonomy" id="2744309"/>
    <lineage>
        <taxon>Bacteria</taxon>
        <taxon>Bacillati</taxon>
        <taxon>Bacillota</taxon>
        <taxon>Bacilli</taxon>
        <taxon>Bacillales</taxon>
        <taxon>Paenibacillaceae</taxon>
        <taxon>Paenibacillus</taxon>
    </lineage>
</organism>
<dbReference type="PANTHER" id="PTHR32089:SF112">
    <property type="entry name" value="LYSOZYME-LIKE PROTEIN-RELATED"/>
    <property type="match status" value="1"/>
</dbReference>
<dbReference type="GO" id="GO:0007165">
    <property type="term" value="P:signal transduction"/>
    <property type="evidence" value="ECO:0007669"/>
    <property type="project" value="UniProtKB-KW"/>
</dbReference>
<dbReference type="Pfam" id="PF00015">
    <property type="entry name" value="MCPsignal"/>
    <property type="match status" value="1"/>
</dbReference>
<dbReference type="InterPro" id="IPR004089">
    <property type="entry name" value="MCPsignal_dom"/>
</dbReference>
<dbReference type="Gene3D" id="1.10.287.950">
    <property type="entry name" value="Methyl-accepting chemotaxis protein"/>
    <property type="match status" value="1"/>
</dbReference>
<sequence>MSIWMKTKSRIMNESRTNKSQSYKDYEQELTHQRNKIMRFILLFITLTVIPLIVFSQEMTEAITTLIVAIIANVVFFVLVRKKVAVQLLSYIVVLIISGFMFFINYLQPNLFSYLSLGILLVFYPTYKPVLTYAIISFIQVNYFILYPATTEFANYEWADNIKLFIAFALLIILSILSRQMMMNAYEGRLNSELAKKNVEELLDQMKTSITEMATFNRQLQKNVMVTGDITGELTIGFTEMTKGIESQTVSVSDISMALGDANTAIQLVADNSVVMRELSNTTAESAERGNEQIGELSRSITDISSVMDDITAAMQELNEQNHSIGTIVTTIQSIASETNLLALNAAIEAARAGEQGRGFAVVSTQVRKLAENSHQSAEEISGRLDGLRLKVEQLSSQLERGKSMIETSESTVKHSERVFRELSEIATQVMKQAEEVEEKSIEVRNSSEVIVAEVDSISAITEESSAASEEILASVEEQKMIVDEVVSGFERLDQLIGNLEKLSENKATE</sequence>
<gene>
    <name evidence="6" type="ORF">HPT30_17355</name>
</gene>
<protein>
    <recommendedName>
        <fullName evidence="5">Methyl-accepting transducer domain-containing protein</fullName>
    </recommendedName>
</protein>
<evidence type="ECO:0000313" key="7">
    <source>
        <dbReference type="Proteomes" id="UP000564806"/>
    </source>
</evidence>
<name>A0A850EL94_9BACL</name>
<feature type="coiled-coil region" evidence="3">
    <location>
        <begin position="378"/>
        <end position="440"/>
    </location>
</feature>
<dbReference type="GO" id="GO:0016020">
    <property type="term" value="C:membrane"/>
    <property type="evidence" value="ECO:0007669"/>
    <property type="project" value="InterPro"/>
</dbReference>
<evidence type="ECO:0000256" key="1">
    <source>
        <dbReference type="ARBA" id="ARBA00023224"/>
    </source>
</evidence>